<evidence type="ECO:0000256" key="4">
    <source>
        <dbReference type="ARBA" id="ARBA00022989"/>
    </source>
</evidence>
<evidence type="ECO:0000313" key="9">
    <source>
        <dbReference type="RefSeq" id="XP_004499808.1"/>
    </source>
</evidence>
<dbReference type="InterPro" id="IPR000620">
    <property type="entry name" value="EamA_dom"/>
</dbReference>
<reference evidence="9" key="2">
    <citation type="submission" date="2025-08" db="UniProtKB">
        <authorList>
            <consortium name="RefSeq"/>
        </authorList>
    </citation>
    <scope>IDENTIFICATION</scope>
    <source>
        <tissue evidence="9">Etiolated seedlings</tissue>
    </source>
</reference>
<dbReference type="OrthoDB" id="1728340at2759"/>
<keyword evidence="3 6" id="KW-0812">Transmembrane</keyword>
<feature type="transmembrane region" description="Helical" evidence="6">
    <location>
        <begin position="225"/>
        <end position="246"/>
    </location>
</feature>
<feature type="transmembrane region" description="Helical" evidence="6">
    <location>
        <begin position="46"/>
        <end position="68"/>
    </location>
</feature>
<dbReference type="PaxDb" id="3827-XP_004499808.1"/>
<dbReference type="STRING" id="3827.A0A1S2Y5M8"/>
<feature type="domain" description="EamA" evidence="7">
    <location>
        <begin position="19"/>
        <end position="159"/>
    </location>
</feature>
<dbReference type="GeneID" id="101504704"/>
<evidence type="ECO:0000259" key="7">
    <source>
        <dbReference type="Pfam" id="PF00892"/>
    </source>
</evidence>
<comment type="similarity">
    <text evidence="2 6">Belongs to the drug/metabolite transporter (DMT) superfamily. Plant drug/metabolite exporter (P-DME) (TC 2.A.7.4) family.</text>
</comment>
<evidence type="ECO:0000256" key="6">
    <source>
        <dbReference type="RuleBase" id="RU363077"/>
    </source>
</evidence>
<dbReference type="GO" id="GO:0022857">
    <property type="term" value="F:transmembrane transporter activity"/>
    <property type="evidence" value="ECO:0007669"/>
    <property type="project" value="InterPro"/>
</dbReference>
<dbReference type="InterPro" id="IPR030184">
    <property type="entry name" value="WAT1-related"/>
</dbReference>
<sequence length="398" mass="43922">MGIEKLKSFASFLDKSMPYIAMILLQFGYAGVNIITKLSLNGGMSHYVLVVYRHAFATIAIAPFAIIFERKAQPKVTFQIFFQIFLLAVLGPVIDQNFYYAGLKLTSPTFSCAMSNMLPAMTFLMAVLCRMEKINMKKLICQAKLVGTILTVAGVMLMSFYKGPIVELLWTKDISHSNSNATNNTRSSSKNDWLLGSIFLTISTIAWASFFVLQAKALETYKNHQLTLTSLICFIGTLLAFATTMVMEHKTSVWTIGWDMNLLASAYSGIVSSSISYYVQGLVIKKKGPVFATSFSPLMMIIVAIMGSFILAEKIFLGSVIGSILVVIGLYSVLWGKHKEQVNNRVVDDNSSPIKGARVNGSIMTPIESIDQLCEVKSDQKVESNISLVIVTTHVNNQ</sequence>
<dbReference type="KEGG" id="cam:101504704"/>
<comment type="subcellular location">
    <subcellularLocation>
        <location evidence="1 6">Membrane</location>
        <topology evidence="1 6">Multi-pass membrane protein</topology>
    </subcellularLocation>
</comment>
<keyword evidence="5 6" id="KW-0472">Membrane</keyword>
<feature type="transmembrane region" description="Helical" evidence="6">
    <location>
        <begin position="290"/>
        <end position="310"/>
    </location>
</feature>
<reference evidence="8" key="1">
    <citation type="journal article" date="2013" name="Nat. Biotechnol.">
        <title>Draft genome sequence of chickpea (Cicer arietinum) provides a resource for trait improvement.</title>
        <authorList>
            <person name="Varshney R.K."/>
            <person name="Song C."/>
            <person name="Saxena R.K."/>
            <person name="Azam S."/>
            <person name="Yu S."/>
            <person name="Sharpe A.G."/>
            <person name="Cannon S."/>
            <person name="Baek J."/>
            <person name="Rosen B.D."/>
            <person name="Tar'an B."/>
            <person name="Millan T."/>
            <person name="Zhang X."/>
            <person name="Ramsay L.D."/>
            <person name="Iwata A."/>
            <person name="Wang Y."/>
            <person name="Nelson W."/>
            <person name="Farmer A.D."/>
            <person name="Gaur P.M."/>
            <person name="Soderlund C."/>
            <person name="Penmetsa R.V."/>
            <person name="Xu C."/>
            <person name="Bharti A.K."/>
            <person name="He W."/>
            <person name="Winter P."/>
            <person name="Zhao S."/>
            <person name="Hane J.K."/>
            <person name="Carrasquilla-Garcia N."/>
            <person name="Condie J.A."/>
            <person name="Upadhyaya H.D."/>
            <person name="Luo M.C."/>
            <person name="Thudi M."/>
            <person name="Gowda C.L."/>
            <person name="Singh N.P."/>
            <person name="Lichtenzveig J."/>
            <person name="Gali K.K."/>
            <person name="Rubio J."/>
            <person name="Nadarajan N."/>
            <person name="Dolezel J."/>
            <person name="Bansal K.C."/>
            <person name="Xu X."/>
            <person name="Edwards D."/>
            <person name="Zhang G."/>
            <person name="Kahl G."/>
            <person name="Gil J."/>
            <person name="Singh K.B."/>
            <person name="Datta S.K."/>
            <person name="Jackson S.A."/>
            <person name="Wang J."/>
            <person name="Cook D.R."/>
        </authorList>
    </citation>
    <scope>NUCLEOTIDE SEQUENCE [LARGE SCALE GENOMIC DNA]</scope>
    <source>
        <strain evidence="8">cv. CDC Frontier</strain>
    </source>
</reference>
<dbReference type="Proteomes" id="UP000087171">
    <property type="component" value="Chromosome Ca5"/>
</dbReference>
<feature type="domain" description="EamA" evidence="7">
    <location>
        <begin position="195"/>
        <end position="334"/>
    </location>
</feature>
<evidence type="ECO:0000313" key="8">
    <source>
        <dbReference type="Proteomes" id="UP000087171"/>
    </source>
</evidence>
<feature type="transmembrane region" description="Helical" evidence="6">
    <location>
        <begin position="316"/>
        <end position="335"/>
    </location>
</feature>
<protein>
    <recommendedName>
        <fullName evidence="6">WAT1-related protein</fullName>
    </recommendedName>
</protein>
<dbReference type="SUPFAM" id="SSF103481">
    <property type="entry name" value="Multidrug resistance efflux transporter EmrE"/>
    <property type="match status" value="2"/>
</dbReference>
<feature type="transmembrane region" description="Helical" evidence="6">
    <location>
        <begin position="143"/>
        <end position="161"/>
    </location>
</feature>
<feature type="transmembrane region" description="Helical" evidence="6">
    <location>
        <begin position="258"/>
        <end position="278"/>
    </location>
</feature>
<feature type="transmembrane region" description="Helical" evidence="6">
    <location>
        <begin position="193"/>
        <end position="213"/>
    </location>
</feature>
<dbReference type="InterPro" id="IPR037185">
    <property type="entry name" value="EmrE-like"/>
</dbReference>
<evidence type="ECO:0000256" key="5">
    <source>
        <dbReference type="ARBA" id="ARBA00023136"/>
    </source>
</evidence>
<feature type="transmembrane region" description="Helical" evidence="6">
    <location>
        <begin position="20"/>
        <end position="40"/>
    </location>
</feature>
<evidence type="ECO:0000256" key="2">
    <source>
        <dbReference type="ARBA" id="ARBA00007635"/>
    </source>
</evidence>
<proteinExistence type="inferred from homology"/>
<evidence type="ECO:0000256" key="1">
    <source>
        <dbReference type="ARBA" id="ARBA00004141"/>
    </source>
</evidence>
<dbReference type="PANTHER" id="PTHR31218">
    <property type="entry name" value="WAT1-RELATED PROTEIN"/>
    <property type="match status" value="1"/>
</dbReference>
<dbReference type="Pfam" id="PF00892">
    <property type="entry name" value="EamA"/>
    <property type="match status" value="2"/>
</dbReference>
<feature type="transmembrane region" description="Helical" evidence="6">
    <location>
        <begin position="80"/>
        <end position="101"/>
    </location>
</feature>
<name>A0A1S2Y5M8_CICAR</name>
<keyword evidence="8" id="KW-1185">Reference proteome</keyword>
<gene>
    <name evidence="9" type="primary">LOC101504704</name>
</gene>
<dbReference type="AlphaFoldDB" id="A0A1S2Y5M8"/>
<dbReference type="GO" id="GO:0016020">
    <property type="term" value="C:membrane"/>
    <property type="evidence" value="ECO:0007669"/>
    <property type="project" value="UniProtKB-SubCell"/>
</dbReference>
<keyword evidence="4 6" id="KW-1133">Transmembrane helix</keyword>
<dbReference type="RefSeq" id="XP_004499808.1">
    <property type="nucleotide sequence ID" value="XM_004499751.3"/>
</dbReference>
<dbReference type="eggNOG" id="ENOG502QRHH">
    <property type="taxonomic scope" value="Eukaryota"/>
</dbReference>
<evidence type="ECO:0000256" key="3">
    <source>
        <dbReference type="ARBA" id="ARBA00022692"/>
    </source>
</evidence>
<organism evidence="8 9">
    <name type="scientific">Cicer arietinum</name>
    <name type="common">Chickpea</name>
    <name type="synonym">Garbanzo</name>
    <dbReference type="NCBI Taxonomy" id="3827"/>
    <lineage>
        <taxon>Eukaryota</taxon>
        <taxon>Viridiplantae</taxon>
        <taxon>Streptophyta</taxon>
        <taxon>Embryophyta</taxon>
        <taxon>Tracheophyta</taxon>
        <taxon>Spermatophyta</taxon>
        <taxon>Magnoliopsida</taxon>
        <taxon>eudicotyledons</taxon>
        <taxon>Gunneridae</taxon>
        <taxon>Pentapetalae</taxon>
        <taxon>rosids</taxon>
        <taxon>fabids</taxon>
        <taxon>Fabales</taxon>
        <taxon>Fabaceae</taxon>
        <taxon>Papilionoideae</taxon>
        <taxon>50 kb inversion clade</taxon>
        <taxon>NPAAA clade</taxon>
        <taxon>Hologalegina</taxon>
        <taxon>IRL clade</taxon>
        <taxon>Cicereae</taxon>
        <taxon>Cicer</taxon>
    </lineage>
</organism>
<accession>A0A1S2Y5M8</accession>